<feature type="transmembrane region" description="Helical" evidence="3">
    <location>
        <begin position="36"/>
        <end position="61"/>
    </location>
</feature>
<accession>Q4CS69</accession>
<comment type="caution">
    <text evidence="4">The sequence shown here is derived from an EMBL/GenBank/DDBJ whole genome shotgun (WGS) entry which is preliminary data.</text>
</comment>
<evidence type="ECO:0000256" key="3">
    <source>
        <dbReference type="SAM" id="Phobius"/>
    </source>
</evidence>
<keyword evidence="3" id="KW-0472">Membrane</keyword>
<dbReference type="SMR" id="Q4CS69"/>
<dbReference type="KEGG" id="tcr:511033.20"/>
<sequence>MLSDFFQLLMVFLFFFFLFVHSLLKEIGRGYGMIELLIADYFPFLFFSLAFFDMTGAVLVVPVTDMQAYTKPHLNCQPVAMRGETLNCDAATTLRASTFTGKNFDPGRNLDLFLEKEGVDEGEKLPRPPERGNNEFISGHIEPPPVSVGALASSHSSLGERLRLVELQCRAYYDQLQQVTMERDVLQEKVRAMDKQRLLGTSKIRELIEENKSLRAAFEEADVRLGIAEIEQQALLKETQRLREHLFLMQQELGGEGRRVNCALQQCLRNVGESDLTTLGHFSDSEIPQRQPDIMTSSANVVSPDIVGDSLVVIPLAKAESTKQRDSQQETVADGGPKDQRHKDEQPDLRATNSYLEARCRVLETQLHRLRERLVSQDLPASPTNTHDK</sequence>
<dbReference type="PaxDb" id="353153-Q4CS69"/>
<keyword evidence="3" id="KW-1133">Transmembrane helix</keyword>
<dbReference type="InParanoid" id="Q4CS69"/>
<dbReference type="OMA" id="ATHEMGR"/>
<keyword evidence="1" id="KW-0175">Coiled coil</keyword>
<feature type="compositionally biased region" description="Basic and acidic residues" evidence="2">
    <location>
        <begin position="336"/>
        <end position="348"/>
    </location>
</feature>
<organism evidence="4 5">
    <name type="scientific">Trypanosoma cruzi (strain CL Brener)</name>
    <dbReference type="NCBI Taxonomy" id="353153"/>
    <lineage>
        <taxon>Eukaryota</taxon>
        <taxon>Discoba</taxon>
        <taxon>Euglenozoa</taxon>
        <taxon>Kinetoplastea</taxon>
        <taxon>Metakinetoplastina</taxon>
        <taxon>Trypanosomatida</taxon>
        <taxon>Trypanosomatidae</taxon>
        <taxon>Trypanosoma</taxon>
        <taxon>Schizotrypanum</taxon>
    </lineage>
</organism>
<gene>
    <name evidence="4" type="ORF">Tc00.1047053511033.20</name>
</gene>
<dbReference type="Proteomes" id="UP000002296">
    <property type="component" value="Unassembled WGS sequence"/>
</dbReference>
<dbReference type="GeneID" id="3534575"/>
<dbReference type="RefSeq" id="XP_804972.1">
    <property type="nucleotide sequence ID" value="XM_799879.1"/>
</dbReference>
<evidence type="ECO:0000256" key="1">
    <source>
        <dbReference type="SAM" id="Coils"/>
    </source>
</evidence>
<proteinExistence type="predicted"/>
<feature type="coiled-coil region" evidence="1">
    <location>
        <begin position="176"/>
        <end position="224"/>
    </location>
</feature>
<dbReference type="EMBL" id="AAHK01002170">
    <property type="protein sequence ID" value="EAN83121.1"/>
    <property type="molecule type" value="Genomic_DNA"/>
</dbReference>
<name>Q4CS69_TRYCC</name>
<reference evidence="4 5" key="1">
    <citation type="journal article" date="2005" name="Science">
        <title>The genome sequence of Trypanosoma cruzi, etiologic agent of Chagas disease.</title>
        <authorList>
            <person name="El-Sayed N.M."/>
            <person name="Myler P.J."/>
            <person name="Bartholomeu D.C."/>
            <person name="Nilsson D."/>
            <person name="Aggarwal G."/>
            <person name="Tran A.N."/>
            <person name="Ghedin E."/>
            <person name="Worthey E.A."/>
            <person name="Delcher A.L."/>
            <person name="Blandin G."/>
            <person name="Westenberger S.J."/>
            <person name="Caler E."/>
            <person name="Cerqueira G.C."/>
            <person name="Branche C."/>
            <person name="Haas B."/>
            <person name="Anupama A."/>
            <person name="Arner E."/>
            <person name="Aslund L."/>
            <person name="Attipoe P."/>
            <person name="Bontempi E."/>
            <person name="Bringaud F."/>
            <person name="Burton P."/>
            <person name="Cadag E."/>
            <person name="Campbell D.A."/>
            <person name="Carrington M."/>
            <person name="Crabtree J."/>
            <person name="Darban H."/>
            <person name="da Silveira J.F."/>
            <person name="de Jong P."/>
            <person name="Edwards K."/>
            <person name="Englund P.T."/>
            <person name="Fazelina G."/>
            <person name="Feldblyum T."/>
            <person name="Ferella M."/>
            <person name="Frasch A.C."/>
            <person name="Gull K."/>
            <person name="Horn D."/>
            <person name="Hou L."/>
            <person name="Huang Y."/>
            <person name="Kindlund E."/>
            <person name="Klingbeil M."/>
            <person name="Kluge S."/>
            <person name="Koo H."/>
            <person name="Lacerda D."/>
            <person name="Levin M.J."/>
            <person name="Lorenzi H."/>
            <person name="Louie T."/>
            <person name="Machado C.R."/>
            <person name="McCulloch R."/>
            <person name="McKenna A."/>
            <person name="Mizuno Y."/>
            <person name="Mottram J.C."/>
            <person name="Nelson S."/>
            <person name="Ochaya S."/>
            <person name="Osoegawa K."/>
            <person name="Pai G."/>
            <person name="Parsons M."/>
            <person name="Pentony M."/>
            <person name="Pettersson U."/>
            <person name="Pop M."/>
            <person name="Ramirez J.L."/>
            <person name="Rinta J."/>
            <person name="Robertson L."/>
            <person name="Salzberg S.L."/>
            <person name="Sanchez D.O."/>
            <person name="Seyler A."/>
            <person name="Sharma R."/>
            <person name="Shetty J."/>
            <person name="Simpson A.J."/>
            <person name="Sisk E."/>
            <person name="Tammi M.T."/>
            <person name="Tarleton R."/>
            <person name="Teixeira S."/>
            <person name="Van Aken S."/>
            <person name="Vogt C."/>
            <person name="Ward P.N."/>
            <person name="Wickstead B."/>
            <person name="Wortman J."/>
            <person name="White O."/>
            <person name="Fraser C.M."/>
            <person name="Stuart K.D."/>
            <person name="Andersson B."/>
        </authorList>
    </citation>
    <scope>NUCLEOTIDE SEQUENCE [LARGE SCALE GENOMIC DNA]</scope>
    <source>
        <strain evidence="4 5">CL Brener</strain>
    </source>
</reference>
<evidence type="ECO:0000313" key="4">
    <source>
        <dbReference type="EMBL" id="EAN83121.1"/>
    </source>
</evidence>
<feature type="transmembrane region" description="Helical" evidence="3">
    <location>
        <begin position="6"/>
        <end position="24"/>
    </location>
</feature>
<keyword evidence="5" id="KW-1185">Reference proteome</keyword>
<keyword evidence="3" id="KW-0812">Transmembrane</keyword>
<dbReference type="AlphaFoldDB" id="Q4CS69"/>
<protein>
    <submittedName>
        <fullName evidence="4">Uncharacterized protein</fullName>
    </submittedName>
</protein>
<feature type="region of interest" description="Disordered" evidence="2">
    <location>
        <begin position="318"/>
        <end position="355"/>
    </location>
</feature>
<evidence type="ECO:0000256" key="2">
    <source>
        <dbReference type="SAM" id="MobiDB-lite"/>
    </source>
</evidence>
<evidence type="ECO:0000313" key="5">
    <source>
        <dbReference type="Proteomes" id="UP000002296"/>
    </source>
</evidence>